<accession>A0A8S1R7B5</accession>
<proteinExistence type="predicted"/>
<dbReference type="Proteomes" id="UP000692954">
    <property type="component" value="Unassembled WGS sequence"/>
</dbReference>
<evidence type="ECO:0000313" key="2">
    <source>
        <dbReference type="Proteomes" id="UP000692954"/>
    </source>
</evidence>
<organism evidence="1 2">
    <name type="scientific">Paramecium sonneborni</name>
    <dbReference type="NCBI Taxonomy" id="65129"/>
    <lineage>
        <taxon>Eukaryota</taxon>
        <taxon>Sar</taxon>
        <taxon>Alveolata</taxon>
        <taxon>Ciliophora</taxon>
        <taxon>Intramacronucleata</taxon>
        <taxon>Oligohymenophorea</taxon>
        <taxon>Peniculida</taxon>
        <taxon>Parameciidae</taxon>
        <taxon>Paramecium</taxon>
    </lineage>
</organism>
<gene>
    <name evidence="1" type="ORF">PSON_ATCC_30995.1.T1460084</name>
</gene>
<reference evidence="1" key="1">
    <citation type="submission" date="2021-01" db="EMBL/GenBank/DDBJ databases">
        <authorList>
            <consortium name="Genoscope - CEA"/>
            <person name="William W."/>
        </authorList>
    </citation>
    <scope>NUCLEOTIDE SEQUENCE</scope>
</reference>
<keyword evidence="2" id="KW-1185">Reference proteome</keyword>
<sequence>MNNQEYYKELYALSEYLEESEITYRNKKNIQKTKQILGKRLR</sequence>
<protein>
    <submittedName>
        <fullName evidence="1">Uncharacterized protein</fullName>
    </submittedName>
</protein>
<dbReference type="EMBL" id="CAJJDN010000146">
    <property type="protein sequence ID" value="CAD8123658.1"/>
    <property type="molecule type" value="Genomic_DNA"/>
</dbReference>
<name>A0A8S1R7B5_9CILI</name>
<dbReference type="AlphaFoldDB" id="A0A8S1R7B5"/>
<comment type="caution">
    <text evidence="1">The sequence shown here is derived from an EMBL/GenBank/DDBJ whole genome shotgun (WGS) entry which is preliminary data.</text>
</comment>
<evidence type="ECO:0000313" key="1">
    <source>
        <dbReference type="EMBL" id="CAD8123658.1"/>
    </source>
</evidence>